<dbReference type="EMBL" id="JADCNM010000012">
    <property type="protein sequence ID" value="KAG0459765.1"/>
    <property type="molecule type" value="Genomic_DNA"/>
</dbReference>
<comment type="caution">
    <text evidence="2">The sequence shown here is derived from an EMBL/GenBank/DDBJ whole genome shotgun (WGS) entry which is preliminary data.</text>
</comment>
<organism evidence="2 3">
    <name type="scientific">Vanilla planifolia</name>
    <name type="common">Vanilla</name>
    <dbReference type="NCBI Taxonomy" id="51239"/>
    <lineage>
        <taxon>Eukaryota</taxon>
        <taxon>Viridiplantae</taxon>
        <taxon>Streptophyta</taxon>
        <taxon>Embryophyta</taxon>
        <taxon>Tracheophyta</taxon>
        <taxon>Spermatophyta</taxon>
        <taxon>Magnoliopsida</taxon>
        <taxon>Liliopsida</taxon>
        <taxon>Asparagales</taxon>
        <taxon>Orchidaceae</taxon>
        <taxon>Vanilloideae</taxon>
        <taxon>Vanilleae</taxon>
        <taxon>Vanilla</taxon>
    </lineage>
</organism>
<reference evidence="2 3" key="1">
    <citation type="journal article" date="2020" name="Nat. Food">
        <title>A phased Vanilla planifolia genome enables genetic improvement of flavour and production.</title>
        <authorList>
            <person name="Hasing T."/>
            <person name="Tang H."/>
            <person name="Brym M."/>
            <person name="Khazi F."/>
            <person name="Huang T."/>
            <person name="Chambers A.H."/>
        </authorList>
    </citation>
    <scope>NUCLEOTIDE SEQUENCE [LARGE SCALE GENOMIC DNA]</scope>
    <source>
        <tissue evidence="2">Leaf</tissue>
    </source>
</reference>
<accession>A0A835PW82</accession>
<feature type="compositionally biased region" description="Basic and acidic residues" evidence="1">
    <location>
        <begin position="86"/>
        <end position="95"/>
    </location>
</feature>
<evidence type="ECO:0000313" key="3">
    <source>
        <dbReference type="Proteomes" id="UP000639772"/>
    </source>
</evidence>
<sequence>MKMQVDLSPTTKYYNHASTSVEKTCGQKSGELRKNITLGTNIVNTLRHGGGSQPDSGPAARTKRKTPSKDKEERYSKNHSSTSPRRNIERGEWRC</sequence>
<feature type="compositionally biased region" description="Basic and acidic residues" evidence="1">
    <location>
        <begin position="67"/>
        <end position="76"/>
    </location>
</feature>
<dbReference type="Proteomes" id="UP000639772">
    <property type="component" value="Chromosome 12"/>
</dbReference>
<gene>
    <name evidence="2" type="ORF">HPP92_022893</name>
</gene>
<feature type="region of interest" description="Disordered" evidence="1">
    <location>
        <begin position="44"/>
        <end position="95"/>
    </location>
</feature>
<name>A0A835PW82_VANPL</name>
<protein>
    <submittedName>
        <fullName evidence="2">Uncharacterized protein</fullName>
    </submittedName>
</protein>
<evidence type="ECO:0000256" key="1">
    <source>
        <dbReference type="SAM" id="MobiDB-lite"/>
    </source>
</evidence>
<proteinExistence type="predicted"/>
<dbReference type="AlphaFoldDB" id="A0A835PW82"/>
<evidence type="ECO:0000313" key="2">
    <source>
        <dbReference type="EMBL" id="KAG0459765.1"/>
    </source>
</evidence>